<dbReference type="RefSeq" id="WP_119445827.1">
    <property type="nucleotide sequence ID" value="NZ_CP032317.1"/>
</dbReference>
<gene>
    <name evidence="2" type="ORF">D3Y59_15240</name>
</gene>
<dbReference type="AlphaFoldDB" id="A0A3B7RV92"/>
<organism evidence="2 3">
    <name type="scientific">Hymenobacter oligotrophus</name>
    <dbReference type="NCBI Taxonomy" id="2319843"/>
    <lineage>
        <taxon>Bacteria</taxon>
        <taxon>Pseudomonadati</taxon>
        <taxon>Bacteroidota</taxon>
        <taxon>Cytophagia</taxon>
        <taxon>Cytophagales</taxon>
        <taxon>Hymenobacteraceae</taxon>
        <taxon>Hymenobacter</taxon>
    </lineage>
</organism>
<keyword evidence="1" id="KW-0812">Transmembrane</keyword>
<evidence type="ECO:0000313" key="2">
    <source>
        <dbReference type="EMBL" id="AYA38277.1"/>
    </source>
</evidence>
<dbReference type="Proteomes" id="UP000262802">
    <property type="component" value="Chromosome"/>
</dbReference>
<accession>A0A3B7RV92</accession>
<proteinExistence type="predicted"/>
<keyword evidence="3" id="KW-1185">Reference proteome</keyword>
<dbReference type="KEGG" id="hyh:D3Y59_15240"/>
<evidence type="ECO:0000256" key="1">
    <source>
        <dbReference type="SAM" id="Phobius"/>
    </source>
</evidence>
<dbReference type="OrthoDB" id="853311at2"/>
<dbReference type="EMBL" id="CP032317">
    <property type="protein sequence ID" value="AYA38277.1"/>
    <property type="molecule type" value="Genomic_DNA"/>
</dbReference>
<evidence type="ECO:0000313" key="3">
    <source>
        <dbReference type="Proteomes" id="UP000262802"/>
    </source>
</evidence>
<sequence>MLNTDADERINRGRSQRVAMRYFVLLMAAVYVGLGAFLLAAPAHMFALAPTARRVVGGLFVLYGLIRFFRTFRQHFRNRHDSFQR</sequence>
<protein>
    <submittedName>
        <fullName evidence="2">Uncharacterized protein</fullName>
    </submittedName>
</protein>
<reference evidence="2 3" key="1">
    <citation type="submission" date="2018-09" db="EMBL/GenBank/DDBJ databases">
        <title>Hymenobacter medium sp. nov., isolated from R2A medium.</title>
        <authorList>
            <person name="Yingchao G."/>
        </authorList>
    </citation>
    <scope>NUCLEOTIDE SEQUENCE [LARGE SCALE GENOMIC DNA]</scope>
    <source>
        <strain evidence="3">sh-6</strain>
    </source>
</reference>
<name>A0A3B7RV92_9BACT</name>
<keyword evidence="1" id="KW-1133">Transmembrane helix</keyword>
<feature type="transmembrane region" description="Helical" evidence="1">
    <location>
        <begin position="51"/>
        <end position="69"/>
    </location>
</feature>
<feature type="transmembrane region" description="Helical" evidence="1">
    <location>
        <begin position="22"/>
        <end position="45"/>
    </location>
</feature>
<keyword evidence="1" id="KW-0472">Membrane</keyword>